<keyword evidence="2" id="KW-1185">Reference proteome</keyword>
<dbReference type="InterPro" id="IPR011330">
    <property type="entry name" value="Glyco_hydro/deAcase_b/a-brl"/>
</dbReference>
<dbReference type="GO" id="GO:0005975">
    <property type="term" value="P:carbohydrate metabolic process"/>
    <property type="evidence" value="ECO:0007669"/>
    <property type="project" value="InterPro"/>
</dbReference>
<dbReference type="SUPFAM" id="SSF88713">
    <property type="entry name" value="Glycoside hydrolase/deacetylase"/>
    <property type="match status" value="1"/>
</dbReference>
<evidence type="ECO:0000313" key="1">
    <source>
        <dbReference type="EMBL" id="SMO55356.1"/>
    </source>
</evidence>
<dbReference type="Gene3D" id="3.20.20.370">
    <property type="entry name" value="Glycoside hydrolase/deacetylase"/>
    <property type="match status" value="1"/>
</dbReference>
<dbReference type="Proteomes" id="UP000317315">
    <property type="component" value="Unassembled WGS sequence"/>
</dbReference>
<proteinExistence type="predicted"/>
<dbReference type="EMBL" id="FXTM01000010">
    <property type="protein sequence ID" value="SMO55356.1"/>
    <property type="molecule type" value="Genomic_DNA"/>
</dbReference>
<name>A0A521C7G4_9BACT</name>
<sequence length="268" mass="31962">MKVIISHDVDHLTVWEHKRDLIIPKFIVRSSIELLIGSISVNEYVDRFKNFIKNKWNNISELIEFNKQYNIPATFFFGVSNGLGLSYNLKDARDYINLVKFSGFDVGVHGIAFNDFLDIKREFETFKKISGKNRFGIRMHYLRVGKDTLNYLSKAGYLFDSSVFKEINPFKIGDMWEFPLHIMDGYVIQGRGKRWQSKTFGEIKDETKKLIEALFNKNIKYISILFHDRYFSDSFLSWKNWYIWLIRYLIKNRFEFVSYKEAIKELEE</sequence>
<evidence type="ECO:0000313" key="2">
    <source>
        <dbReference type="Proteomes" id="UP000317315"/>
    </source>
</evidence>
<reference evidence="1 2" key="1">
    <citation type="submission" date="2017-05" db="EMBL/GenBank/DDBJ databases">
        <authorList>
            <person name="Varghese N."/>
            <person name="Submissions S."/>
        </authorList>
    </citation>
    <scope>NUCLEOTIDE SEQUENCE [LARGE SCALE GENOMIC DNA]</scope>
    <source>
        <strain evidence="1 2">DSM 16304</strain>
    </source>
</reference>
<dbReference type="AlphaFoldDB" id="A0A521C7G4"/>
<protein>
    <recommendedName>
        <fullName evidence="3">Polysaccharide deacetylase</fullName>
    </recommendedName>
</protein>
<accession>A0A521C7G4</accession>
<organism evidence="1 2">
    <name type="scientific">Balnearium lithotrophicum</name>
    <dbReference type="NCBI Taxonomy" id="223788"/>
    <lineage>
        <taxon>Bacteria</taxon>
        <taxon>Pseudomonadati</taxon>
        <taxon>Aquificota</taxon>
        <taxon>Aquificia</taxon>
        <taxon>Desulfurobacteriales</taxon>
        <taxon>Desulfurobacteriaceae</taxon>
        <taxon>Balnearium</taxon>
    </lineage>
</organism>
<dbReference type="OrthoDB" id="1956672at2"/>
<dbReference type="RefSeq" id="WP_142935268.1">
    <property type="nucleotide sequence ID" value="NZ_FXTM01000010.1"/>
</dbReference>
<evidence type="ECO:0008006" key="3">
    <source>
        <dbReference type="Google" id="ProtNLM"/>
    </source>
</evidence>
<gene>
    <name evidence="1" type="ORF">SAMN06269117_11041</name>
</gene>